<proteinExistence type="inferred from homology"/>
<sequence length="387" mass="45040">MIRRFLHPTLNFQLENAKRYSISGVKPCKSINNCILLKDGYFTCKKCRLAKCFKVGMRIDKVNGLIGKLETQKSLKKLKHKTDVISISVGAFIGRSNLIIFCAPQFDYPKQIIDVRFLVDQAARVLKTGLESPISASSSLEKLAFGLNRIRGTSKTKVQKLTSLGKEQFLALWQDDMLKVAKWLTYFDEFQQLPDQLKIEILKGIWRVWSRLDRLATTMIGRQNNICQDNMMMLNLEDNQVVIPIGSTQIDLSWMSRYNAHQLRLFGYQYIDEKTEELIQTMTDLQLTDVELTFMMCQLCFHYVGKRYQGVIMEVADRLMEVLSNDIHEYYTKILGTEKYALRISSMMKINNQIQQGIYQRRVKADLMRIFDVFYVEYSDPELFLDA</sequence>
<evidence type="ECO:0000256" key="1">
    <source>
        <dbReference type="ARBA" id="ARBA00005993"/>
    </source>
</evidence>
<keyword evidence="8" id="KW-0675">Receptor</keyword>
<dbReference type="SMART" id="SM00430">
    <property type="entry name" value="HOLI"/>
    <property type="match status" value="1"/>
</dbReference>
<feature type="domain" description="NR LBD" evidence="10">
    <location>
        <begin position="129"/>
        <end position="387"/>
    </location>
</feature>
<dbReference type="InterPro" id="IPR013088">
    <property type="entry name" value="Znf_NHR/GATA"/>
</dbReference>
<evidence type="ECO:0000256" key="4">
    <source>
        <dbReference type="ARBA" id="ARBA00022833"/>
    </source>
</evidence>
<accession>A0A1I7T1M4</accession>
<evidence type="ECO:0000256" key="5">
    <source>
        <dbReference type="ARBA" id="ARBA00023015"/>
    </source>
</evidence>
<dbReference type="InterPro" id="IPR001628">
    <property type="entry name" value="Znf_hrmn_rcpt"/>
</dbReference>
<evidence type="ECO:0000256" key="8">
    <source>
        <dbReference type="ARBA" id="ARBA00023170"/>
    </source>
</evidence>
<evidence type="ECO:0000256" key="2">
    <source>
        <dbReference type="ARBA" id="ARBA00022723"/>
    </source>
</evidence>
<evidence type="ECO:0000256" key="6">
    <source>
        <dbReference type="ARBA" id="ARBA00023125"/>
    </source>
</evidence>
<dbReference type="GO" id="GO:0043565">
    <property type="term" value="F:sequence-specific DNA binding"/>
    <property type="evidence" value="ECO:0007669"/>
    <property type="project" value="InterPro"/>
</dbReference>
<dbReference type="PANTHER" id="PTHR45680:SF12">
    <property type="entry name" value="NUCLEAR HORMONE RECEPTOR FAMILY-RELATED"/>
    <property type="match status" value="1"/>
</dbReference>
<keyword evidence="4" id="KW-0862">Zinc</keyword>
<keyword evidence="3" id="KW-0863">Zinc-finger</keyword>
<dbReference type="Proteomes" id="UP000095282">
    <property type="component" value="Unplaced"/>
</dbReference>
<dbReference type="InterPro" id="IPR035500">
    <property type="entry name" value="NHR-like_dom_sf"/>
</dbReference>
<dbReference type="GO" id="GO:0008270">
    <property type="term" value="F:zinc ion binding"/>
    <property type="evidence" value="ECO:0007669"/>
    <property type="project" value="UniProtKB-KW"/>
</dbReference>
<comment type="similarity">
    <text evidence="1">Belongs to the nuclear hormone receptor family.</text>
</comment>
<dbReference type="PANTHER" id="PTHR45680">
    <property type="entry name" value="NUCLEAR HORMONE RECEPTOR FAMILY"/>
    <property type="match status" value="1"/>
</dbReference>
<dbReference type="Pfam" id="PF00105">
    <property type="entry name" value="zf-C4"/>
    <property type="match status" value="1"/>
</dbReference>
<dbReference type="SMART" id="SM00399">
    <property type="entry name" value="ZnF_C4"/>
    <property type="match status" value="1"/>
</dbReference>
<evidence type="ECO:0000256" key="7">
    <source>
        <dbReference type="ARBA" id="ARBA00023163"/>
    </source>
</evidence>
<keyword evidence="5" id="KW-0805">Transcription regulation</keyword>
<dbReference type="InterPro" id="IPR051152">
    <property type="entry name" value="C.elegans_Orphan_NR"/>
</dbReference>
<dbReference type="eggNOG" id="KOG3575">
    <property type="taxonomic scope" value="Eukaryota"/>
</dbReference>
<dbReference type="Pfam" id="PF00104">
    <property type="entry name" value="Hormone_recep"/>
    <property type="match status" value="1"/>
</dbReference>
<evidence type="ECO:0000259" key="10">
    <source>
        <dbReference type="PROSITE" id="PS51843"/>
    </source>
</evidence>
<evidence type="ECO:0000313" key="12">
    <source>
        <dbReference type="WBParaSite" id="Csp11.Scaffold463.g1548.t2"/>
    </source>
</evidence>
<name>A0A1I7T1M4_9PELO</name>
<dbReference type="AlphaFoldDB" id="A0A1I7T1M4"/>
<dbReference type="GO" id="GO:0003700">
    <property type="term" value="F:DNA-binding transcription factor activity"/>
    <property type="evidence" value="ECO:0007669"/>
    <property type="project" value="InterPro"/>
</dbReference>
<keyword evidence="11" id="KW-1185">Reference proteome</keyword>
<dbReference type="PROSITE" id="PS51843">
    <property type="entry name" value="NR_LBD"/>
    <property type="match status" value="1"/>
</dbReference>
<keyword evidence="2" id="KW-0479">Metal-binding</keyword>
<evidence type="ECO:0000313" key="11">
    <source>
        <dbReference type="Proteomes" id="UP000095282"/>
    </source>
</evidence>
<dbReference type="SUPFAM" id="SSF57716">
    <property type="entry name" value="Glucocorticoid receptor-like (DNA-binding domain)"/>
    <property type="match status" value="1"/>
</dbReference>
<dbReference type="InterPro" id="IPR000536">
    <property type="entry name" value="Nucl_hrmn_rcpt_lig-bd"/>
</dbReference>
<keyword evidence="7" id="KW-0804">Transcription</keyword>
<dbReference type="Gene3D" id="1.10.565.10">
    <property type="entry name" value="Retinoid X Receptor"/>
    <property type="match status" value="1"/>
</dbReference>
<dbReference type="SUPFAM" id="SSF48508">
    <property type="entry name" value="Nuclear receptor ligand-binding domain"/>
    <property type="match status" value="1"/>
</dbReference>
<keyword evidence="9" id="KW-0539">Nucleus</keyword>
<organism evidence="11 12">
    <name type="scientific">Caenorhabditis tropicalis</name>
    <dbReference type="NCBI Taxonomy" id="1561998"/>
    <lineage>
        <taxon>Eukaryota</taxon>
        <taxon>Metazoa</taxon>
        <taxon>Ecdysozoa</taxon>
        <taxon>Nematoda</taxon>
        <taxon>Chromadorea</taxon>
        <taxon>Rhabditida</taxon>
        <taxon>Rhabditina</taxon>
        <taxon>Rhabditomorpha</taxon>
        <taxon>Rhabditoidea</taxon>
        <taxon>Rhabditidae</taxon>
        <taxon>Peloderinae</taxon>
        <taxon>Caenorhabditis</taxon>
    </lineage>
</organism>
<dbReference type="WBParaSite" id="Csp11.Scaffold463.g1548.t2">
    <property type="protein sequence ID" value="Csp11.Scaffold463.g1548.t2"/>
    <property type="gene ID" value="Csp11.Scaffold463.g1548"/>
</dbReference>
<reference evidence="12" key="1">
    <citation type="submission" date="2016-11" db="UniProtKB">
        <authorList>
            <consortium name="WormBaseParasite"/>
        </authorList>
    </citation>
    <scope>IDENTIFICATION</scope>
</reference>
<keyword evidence="6" id="KW-0238">DNA-binding</keyword>
<evidence type="ECO:0000256" key="3">
    <source>
        <dbReference type="ARBA" id="ARBA00022771"/>
    </source>
</evidence>
<protein>
    <submittedName>
        <fullName evidence="12">NR LBD domain-containing protein</fullName>
    </submittedName>
</protein>
<dbReference type="Gene3D" id="3.30.50.10">
    <property type="entry name" value="Erythroid Transcription Factor GATA-1, subunit A"/>
    <property type="match status" value="1"/>
</dbReference>
<dbReference type="STRING" id="1561998.A0A1I7T1M4"/>
<evidence type="ECO:0000256" key="9">
    <source>
        <dbReference type="ARBA" id="ARBA00023242"/>
    </source>
</evidence>